<dbReference type="PANTHER" id="PTHR38454">
    <property type="entry name" value="INTEGRAL MEMBRANE PROTEIN-RELATED"/>
    <property type="match status" value="1"/>
</dbReference>
<dbReference type="PANTHER" id="PTHR38454:SF1">
    <property type="entry name" value="INTEGRAL MEMBRANE PROTEIN"/>
    <property type="match status" value="1"/>
</dbReference>
<feature type="transmembrane region" description="Helical" evidence="1">
    <location>
        <begin position="20"/>
        <end position="39"/>
    </location>
</feature>
<reference evidence="2 3" key="1">
    <citation type="submission" date="2015-09" db="EMBL/GenBank/DDBJ databases">
        <authorList>
            <consortium name="Pathogen Informatics"/>
        </authorList>
    </citation>
    <scope>NUCLEOTIDE SEQUENCE [LARGE SCALE GENOMIC DNA]</scope>
    <source>
        <strain evidence="2 3">2789STDY5834960</strain>
    </source>
</reference>
<feature type="transmembrane region" description="Helical" evidence="1">
    <location>
        <begin position="230"/>
        <end position="250"/>
    </location>
</feature>
<evidence type="ECO:0000313" key="2">
    <source>
        <dbReference type="EMBL" id="CUM77609.1"/>
    </source>
</evidence>
<proteinExistence type="predicted"/>
<feature type="transmembrane region" description="Helical" evidence="1">
    <location>
        <begin position="73"/>
        <end position="91"/>
    </location>
</feature>
<feature type="transmembrane region" description="Helical" evidence="1">
    <location>
        <begin position="140"/>
        <end position="160"/>
    </location>
</feature>
<feature type="transmembrane region" description="Helical" evidence="1">
    <location>
        <begin position="360"/>
        <end position="376"/>
    </location>
</feature>
<dbReference type="Pfam" id="PF09586">
    <property type="entry name" value="YfhO"/>
    <property type="match status" value="2"/>
</dbReference>
<keyword evidence="1" id="KW-0812">Transmembrane</keyword>
<organism evidence="2 3">
    <name type="scientific">Roseburia intestinalis</name>
    <dbReference type="NCBI Taxonomy" id="166486"/>
    <lineage>
        <taxon>Bacteria</taxon>
        <taxon>Bacillati</taxon>
        <taxon>Bacillota</taxon>
        <taxon>Clostridia</taxon>
        <taxon>Lachnospirales</taxon>
        <taxon>Lachnospiraceae</taxon>
        <taxon>Roseburia</taxon>
    </lineage>
</organism>
<feature type="transmembrane region" description="Helical" evidence="1">
    <location>
        <begin position="822"/>
        <end position="842"/>
    </location>
</feature>
<dbReference type="EMBL" id="CYXZ01000003">
    <property type="protein sequence ID" value="CUM77609.1"/>
    <property type="molecule type" value="Genomic_DNA"/>
</dbReference>
<feature type="transmembrane region" description="Helical" evidence="1">
    <location>
        <begin position="188"/>
        <end position="218"/>
    </location>
</feature>
<evidence type="ECO:0000313" key="3">
    <source>
        <dbReference type="Proteomes" id="UP000095350"/>
    </source>
</evidence>
<feature type="transmembrane region" description="Helical" evidence="1">
    <location>
        <begin position="296"/>
        <end position="315"/>
    </location>
</feature>
<accession>A0A173RIZ0</accession>
<feature type="transmembrane region" description="Helical" evidence="1">
    <location>
        <begin position="111"/>
        <end position="131"/>
    </location>
</feature>
<name>A0A173RIZ0_9FIRM</name>
<dbReference type="InterPro" id="IPR018580">
    <property type="entry name" value="Uncharacterised_YfhO"/>
</dbReference>
<protein>
    <submittedName>
        <fullName evidence="2">Predicted membrane protein</fullName>
    </submittedName>
</protein>
<feature type="transmembrane region" description="Helical" evidence="1">
    <location>
        <begin position="327"/>
        <end position="348"/>
    </location>
</feature>
<dbReference type="Proteomes" id="UP000095350">
    <property type="component" value="Unassembled WGS sequence"/>
</dbReference>
<feature type="transmembrane region" description="Helical" evidence="1">
    <location>
        <begin position="383"/>
        <end position="403"/>
    </location>
</feature>
<evidence type="ECO:0000256" key="1">
    <source>
        <dbReference type="SAM" id="Phobius"/>
    </source>
</evidence>
<dbReference type="PaxDb" id="166486-ERS852572_00410"/>
<dbReference type="STRING" id="166486.ERS852572_00410"/>
<keyword evidence="1" id="KW-1133">Transmembrane helix</keyword>
<dbReference type="RefSeq" id="WP_242863438.1">
    <property type="nucleotide sequence ID" value="NZ_CABIYH010000003.1"/>
</dbReference>
<keyword evidence="1" id="KW-0472">Membrane</keyword>
<dbReference type="AlphaFoldDB" id="A0A173RIZ0"/>
<feature type="transmembrane region" description="Helical" evidence="1">
    <location>
        <begin position="460"/>
        <end position="477"/>
    </location>
</feature>
<sequence>MKREKKLQNQLWKERMPLIASFFLPFFILTVICILHDVYPFGEQCILHIDMYHQYCPFFTELMDKIKHGGSMFYSWNIGLGADFISLYAYYLASPLNWLLLLCPQNHVIEFMTLLVILKISLAGLFFGYYLKEHFEKNHAAISIFATAYALCGFSAAYAWDIMWLDCMMLAPLVVLGLEQLIKEKKVLLYYISLSLCIISNYYIAIMVCIFQVIWFVITWLENKETGIGAWIRFAIYSLLAGGTGAILIIPEAITLGASGSQNISFPDTMEWYFNIIAELGRHSVMTEPYTGKDHWPNIYCGVFVLLLFVLYLFNREISWKKKLSRGLLAAFFVISFSNNILDFIWHGMHFPDSLPGRQTFLYAFLMLAVSYEAFLHFKGTRFLDVIAAGVASVGLMAVSYHFSDGTILGESAATATYVFLGSYIVVLLIYFYAEECIREDVVKKIGKIKKATREELKKIMLSFGCAAMLLELFFNYNVTGFDTTSRTAYVKSMDDYHAVLAEAENQAQDKGILFYRTEELERKTKNDAALYGYRSATQFSSLMNLDVSHFYQAVGMEGGKNFYCVNGATPLLSAMMSLRYVIADNAMEANPIRTLVAESGNTYLYENKYVLPLGFMMDEDVIDAWDYSDLDEIEAQNRLAELLGADEPMLTEIPSESVVGESTIDVQEDAYIFATYESTTVDSMTEEISDGRTKSFTKVSHGYTLDLGYCTAGTQVKIKNSNEERVNITAYALNLDAADTAYQTLNEQTMEMTSFSDTKITGTIDVKKEGRLIFAVADDAGWKLYVDGEQTDPEVFGEAFISTYLTEGTHTVELRYQTPGFMVGAGFSLACILIVILIAWIKRHH</sequence>
<feature type="transmembrane region" description="Helical" evidence="1">
    <location>
        <begin position="415"/>
        <end position="434"/>
    </location>
</feature>
<gene>
    <name evidence="2" type="ORF">ERS852572_00410</name>
</gene>